<dbReference type="EMBL" id="KE163573">
    <property type="protein sequence ID" value="EPQ12760.1"/>
    <property type="molecule type" value="Genomic_DNA"/>
</dbReference>
<evidence type="ECO:0000256" key="1">
    <source>
        <dbReference type="SAM" id="MobiDB-lite"/>
    </source>
</evidence>
<proteinExistence type="predicted"/>
<evidence type="ECO:0000313" key="2">
    <source>
        <dbReference type="EMBL" id="EPQ12760.1"/>
    </source>
</evidence>
<protein>
    <submittedName>
        <fullName evidence="2">Uncharacterized protein</fullName>
    </submittedName>
</protein>
<feature type="region of interest" description="Disordered" evidence="1">
    <location>
        <begin position="1"/>
        <end position="22"/>
    </location>
</feature>
<organism evidence="2 3">
    <name type="scientific">Myotis brandtii</name>
    <name type="common">Brandt's bat</name>
    <dbReference type="NCBI Taxonomy" id="109478"/>
    <lineage>
        <taxon>Eukaryota</taxon>
        <taxon>Metazoa</taxon>
        <taxon>Chordata</taxon>
        <taxon>Craniata</taxon>
        <taxon>Vertebrata</taxon>
        <taxon>Euteleostomi</taxon>
        <taxon>Mammalia</taxon>
        <taxon>Eutheria</taxon>
        <taxon>Laurasiatheria</taxon>
        <taxon>Chiroptera</taxon>
        <taxon>Yangochiroptera</taxon>
        <taxon>Vespertilionidae</taxon>
        <taxon>Myotis</taxon>
    </lineage>
</organism>
<sequence>MKADHLPSCDEDQQEAPSHENDLQLNMRRDLVSTTVRGTVPWSMTVRKGEMEVAPHRPTHRAGGYGERERNVTLRGATASGALCYGGNAAFTSLTQEGSILLGRLPPVLGHCFGGSLLQHRSLYLPDTGRIHPSGKTPPGAGFELDSEDSTGICQRPDPGAPSTPRPNTITQTFWVRIHRGRAEEPEFTQRLGSASPGIAELGLQASEI</sequence>
<gene>
    <name evidence="2" type="ORF">D623_10024099</name>
</gene>
<keyword evidence="3" id="KW-1185">Reference proteome</keyword>
<evidence type="ECO:0000313" key="3">
    <source>
        <dbReference type="Proteomes" id="UP000052978"/>
    </source>
</evidence>
<dbReference type="Proteomes" id="UP000052978">
    <property type="component" value="Unassembled WGS sequence"/>
</dbReference>
<name>S7N992_MYOBR</name>
<accession>S7N992</accession>
<reference evidence="2 3" key="1">
    <citation type="journal article" date="2013" name="Nat. Commun.">
        <title>Genome analysis reveals insights into physiology and longevity of the Brandt's bat Myotis brandtii.</title>
        <authorList>
            <person name="Seim I."/>
            <person name="Fang X."/>
            <person name="Xiong Z."/>
            <person name="Lobanov A.V."/>
            <person name="Huang Z."/>
            <person name="Ma S."/>
            <person name="Feng Y."/>
            <person name="Turanov A.A."/>
            <person name="Zhu Y."/>
            <person name="Lenz T.L."/>
            <person name="Gerashchenko M.V."/>
            <person name="Fan D."/>
            <person name="Hee Yim S."/>
            <person name="Yao X."/>
            <person name="Jordan D."/>
            <person name="Xiong Y."/>
            <person name="Ma Y."/>
            <person name="Lyapunov A.N."/>
            <person name="Chen G."/>
            <person name="Kulakova O.I."/>
            <person name="Sun Y."/>
            <person name="Lee S.G."/>
            <person name="Bronson R.T."/>
            <person name="Moskalev A.A."/>
            <person name="Sunyaev S.R."/>
            <person name="Zhang G."/>
            <person name="Krogh A."/>
            <person name="Wang J."/>
            <person name="Gladyshev V.N."/>
        </authorList>
    </citation>
    <scope>NUCLEOTIDE SEQUENCE [LARGE SCALE GENOMIC DNA]</scope>
</reference>
<dbReference type="AlphaFoldDB" id="S7N992"/>